<dbReference type="GO" id="GO:0008484">
    <property type="term" value="F:sulfuric ester hydrolase activity"/>
    <property type="evidence" value="ECO:0007669"/>
    <property type="project" value="TreeGrafter"/>
</dbReference>
<dbReference type="SUPFAM" id="SSF53649">
    <property type="entry name" value="Alkaline phosphatase-like"/>
    <property type="match status" value="1"/>
</dbReference>
<reference evidence="4 5" key="1">
    <citation type="journal article" date="2011" name="J. Bacteriol.">
        <title>Draft Genome Sequence of Gordonia neofelifaecis NRRL B-59395, a Cholesterol-Degrading Actinomycete.</title>
        <authorList>
            <person name="Ge F."/>
            <person name="Li W."/>
            <person name="Chen G."/>
            <person name="Liu Y."/>
            <person name="Zhang G."/>
            <person name="Yong B."/>
            <person name="Wang Q."/>
            <person name="Wang N."/>
            <person name="Huang Z."/>
            <person name="Li W."/>
            <person name="Wang J."/>
            <person name="Wu C."/>
            <person name="Xie Q."/>
            <person name="Liu G."/>
        </authorList>
    </citation>
    <scope>NUCLEOTIDE SEQUENCE [LARGE SCALE GENOMIC DNA]</scope>
    <source>
        <strain evidence="4 5">NRRL B-59395</strain>
    </source>
</reference>
<evidence type="ECO:0000259" key="3">
    <source>
        <dbReference type="Pfam" id="PF00884"/>
    </source>
</evidence>
<evidence type="ECO:0000313" key="5">
    <source>
        <dbReference type="Proteomes" id="UP000035065"/>
    </source>
</evidence>
<keyword evidence="5" id="KW-1185">Reference proteome</keyword>
<evidence type="ECO:0000256" key="2">
    <source>
        <dbReference type="ARBA" id="ARBA00022801"/>
    </source>
</evidence>
<dbReference type="Gene3D" id="3.40.720.10">
    <property type="entry name" value="Alkaline Phosphatase, subunit A"/>
    <property type="match status" value="1"/>
</dbReference>
<dbReference type="GO" id="GO:0005737">
    <property type="term" value="C:cytoplasm"/>
    <property type="evidence" value="ECO:0007669"/>
    <property type="project" value="TreeGrafter"/>
</dbReference>
<dbReference type="Pfam" id="PF00884">
    <property type="entry name" value="Sulfatase"/>
    <property type="match status" value="1"/>
</dbReference>
<dbReference type="OrthoDB" id="9777306at2"/>
<proteinExistence type="predicted"/>
<dbReference type="AlphaFoldDB" id="F1YMD2"/>
<dbReference type="PANTHER" id="PTHR45953">
    <property type="entry name" value="IDURONATE 2-SULFATASE"/>
    <property type="match status" value="1"/>
</dbReference>
<sequence>MNDQQEPKRRPNVVLIMADQLRADHVGFGGNTVVRTPNLDRIAERGARFDRAYVANPICMPNRASLLTSRVPSAHGTRFNGIPVDPDANTFVRQLRAGGYRTMLVGKAHFQNLGNRPDFAAQLTAGDLPTPGIDRRREPGWDRWEDVDLHSRELVEMPADYYGFDRVELALDHADYAGGHYEHWLRARGFDPANRGVEHAKQVYAGWDQVYQPEMPEDCYPTAWVGERSAAMIAEAAADDAPFFIQCSFPDPHHPFSPPGRFYDMYDPDDIPLPDTFDDPHTDSWQRIRDMVAHRGEQRGSSMSAFAPSAEQFREAAAREYGAITFIDEAVGAIVEALESAGVLDDTVVVVTSDHGDMFGDHGLMLKMGLHYDGCVRVPLVFSGPGVAPSASRSLVSSLDVGPTILDLADVEQFQGMQGIGLTGLFDDSDRRVRSAVYIEEDQMFDAFRVGRPTQMRTAITADARITVLHGSDDGELYDLAQDPDEMHNRWHDPAFAELKARMLMTLMQAQMEHTDTTLRPTAMA</sequence>
<organism evidence="4 5">
    <name type="scientific">Gordonia neofelifaecis NRRL B-59395</name>
    <dbReference type="NCBI Taxonomy" id="644548"/>
    <lineage>
        <taxon>Bacteria</taxon>
        <taxon>Bacillati</taxon>
        <taxon>Actinomycetota</taxon>
        <taxon>Actinomycetes</taxon>
        <taxon>Mycobacteriales</taxon>
        <taxon>Gordoniaceae</taxon>
        <taxon>Gordonia</taxon>
    </lineage>
</organism>
<dbReference type="InterPro" id="IPR000917">
    <property type="entry name" value="Sulfatase_N"/>
</dbReference>
<gene>
    <name evidence="4" type="ORF">SCNU_15704</name>
</gene>
<dbReference type="EMBL" id="AEUD01000014">
    <property type="protein sequence ID" value="EGD54181.1"/>
    <property type="molecule type" value="Genomic_DNA"/>
</dbReference>
<evidence type="ECO:0000313" key="4">
    <source>
        <dbReference type="EMBL" id="EGD54181.1"/>
    </source>
</evidence>
<protein>
    <submittedName>
        <fullName evidence="4">Putative sulfatase family protein</fullName>
    </submittedName>
</protein>
<dbReference type="RefSeq" id="WP_009680337.1">
    <property type="nucleotide sequence ID" value="NZ_AEUD01000014.1"/>
</dbReference>
<dbReference type="GO" id="GO:0046872">
    <property type="term" value="F:metal ion binding"/>
    <property type="evidence" value="ECO:0007669"/>
    <property type="project" value="UniProtKB-KW"/>
</dbReference>
<dbReference type="eggNOG" id="COG3119">
    <property type="taxonomic scope" value="Bacteria"/>
</dbReference>
<dbReference type="PANTHER" id="PTHR45953:SF1">
    <property type="entry name" value="IDURONATE 2-SULFATASE"/>
    <property type="match status" value="1"/>
</dbReference>
<dbReference type="InterPro" id="IPR017850">
    <property type="entry name" value="Alkaline_phosphatase_core_sf"/>
</dbReference>
<dbReference type="Proteomes" id="UP000035065">
    <property type="component" value="Unassembled WGS sequence"/>
</dbReference>
<dbReference type="STRING" id="644548.SCNU_15704"/>
<name>F1YMD2_9ACTN</name>
<feature type="domain" description="Sulfatase N-terminal" evidence="3">
    <location>
        <begin position="11"/>
        <end position="411"/>
    </location>
</feature>
<evidence type="ECO:0000256" key="1">
    <source>
        <dbReference type="ARBA" id="ARBA00022723"/>
    </source>
</evidence>
<accession>F1YMD2</accession>
<comment type="caution">
    <text evidence="4">The sequence shown here is derived from an EMBL/GenBank/DDBJ whole genome shotgun (WGS) entry which is preliminary data.</text>
</comment>
<keyword evidence="1" id="KW-0479">Metal-binding</keyword>
<keyword evidence="2" id="KW-0378">Hydrolase</keyword>